<dbReference type="RefSeq" id="WP_109462249.1">
    <property type="nucleotide sequence ID" value="NZ_QFBC01000028.1"/>
</dbReference>
<organism evidence="1 2">
    <name type="scientific">Metarhizobium album</name>
    <dbReference type="NCBI Taxonomy" id="2182425"/>
    <lineage>
        <taxon>Bacteria</taxon>
        <taxon>Pseudomonadati</taxon>
        <taxon>Pseudomonadota</taxon>
        <taxon>Alphaproteobacteria</taxon>
        <taxon>Hyphomicrobiales</taxon>
        <taxon>Rhizobiaceae</taxon>
        <taxon>Metarhizobium</taxon>
    </lineage>
</organism>
<protein>
    <recommendedName>
        <fullName evidence="3">IS110 family transposase</fullName>
    </recommendedName>
</protein>
<sequence length="289" mass="32875">MYLNTELATPPVTMPAAPFKTSGIYTEAIEDIIEYYRLRQDMVKARTKLILQAQASLRRHFDGDKEQAAATFAAASKDEEHEYYGAISPYLMSLKILDDQQGRYEKELVRAVKKLPVFEWVKSIKGLGDVSAACIIGECSGYHRETGEFYSLGDFKSVSAVWKRMGLAVIGGERQRRKAGDEALLHAYSPTRRSLMWNVGNSIILGMGKFRPLFGEVIDDNTEYTTLQKVFANRARYEAERLPHKTGEAIKESKTGKDSYTAHAANRAKRYTEKRLLRMMFAEWRRCMG</sequence>
<evidence type="ECO:0000313" key="1">
    <source>
        <dbReference type="EMBL" id="PWE52326.1"/>
    </source>
</evidence>
<dbReference type="Proteomes" id="UP000245252">
    <property type="component" value="Unassembled WGS sequence"/>
</dbReference>
<comment type="caution">
    <text evidence="1">The sequence shown here is derived from an EMBL/GenBank/DDBJ whole genome shotgun (WGS) entry which is preliminary data.</text>
</comment>
<keyword evidence="2" id="KW-1185">Reference proteome</keyword>
<reference evidence="1 2" key="1">
    <citation type="submission" date="2018-05" db="EMBL/GenBank/DDBJ databases">
        <title>The draft genome of strain NS-104.</title>
        <authorList>
            <person name="Hang P."/>
            <person name="Jiang J."/>
        </authorList>
    </citation>
    <scope>NUCLEOTIDE SEQUENCE [LARGE SCALE GENOMIC DNA]</scope>
    <source>
        <strain evidence="1 2">NS-104</strain>
    </source>
</reference>
<dbReference type="EMBL" id="QFBC01000028">
    <property type="protein sequence ID" value="PWE52326.1"/>
    <property type="molecule type" value="Genomic_DNA"/>
</dbReference>
<gene>
    <name evidence="1" type="ORF">DEM27_31805</name>
</gene>
<proteinExistence type="predicted"/>
<evidence type="ECO:0000313" key="2">
    <source>
        <dbReference type="Proteomes" id="UP000245252"/>
    </source>
</evidence>
<name>A0A2U2DG78_9HYPH</name>
<evidence type="ECO:0008006" key="3">
    <source>
        <dbReference type="Google" id="ProtNLM"/>
    </source>
</evidence>
<dbReference type="AlphaFoldDB" id="A0A2U2DG78"/>
<accession>A0A2U2DG78</accession>
<dbReference type="OrthoDB" id="8453171at2"/>